<feature type="domain" description="N-acetyltransferase" evidence="1">
    <location>
        <begin position="9"/>
        <end position="171"/>
    </location>
</feature>
<evidence type="ECO:0000313" key="2">
    <source>
        <dbReference type="EMBL" id="GAB49908.1"/>
    </source>
</evidence>
<organism evidence="2 3">
    <name type="scientific">Mobilicoccus pelagius NBRC 104925</name>
    <dbReference type="NCBI Taxonomy" id="1089455"/>
    <lineage>
        <taxon>Bacteria</taxon>
        <taxon>Bacillati</taxon>
        <taxon>Actinomycetota</taxon>
        <taxon>Actinomycetes</taxon>
        <taxon>Micrococcales</taxon>
        <taxon>Dermatophilaceae</taxon>
        <taxon>Mobilicoccus</taxon>
    </lineage>
</organism>
<accession>H5UW00</accession>
<dbReference type="GO" id="GO:0008999">
    <property type="term" value="F:protein-N-terminal-alanine acetyltransferase activity"/>
    <property type="evidence" value="ECO:0007669"/>
    <property type="project" value="TreeGrafter"/>
</dbReference>
<dbReference type="AlphaFoldDB" id="H5UW00"/>
<dbReference type="InterPro" id="IPR016181">
    <property type="entry name" value="Acyl_CoA_acyltransferase"/>
</dbReference>
<dbReference type="Proteomes" id="UP000004367">
    <property type="component" value="Unassembled WGS sequence"/>
</dbReference>
<dbReference type="STRING" id="1089455.MOPEL_135_01460"/>
<gene>
    <name evidence="2" type="ORF">MOPEL_135_01460</name>
</gene>
<keyword evidence="2" id="KW-0808">Transferase</keyword>
<protein>
    <submittedName>
        <fullName evidence="2">Putative acetyltransferase</fullName>
    </submittedName>
</protein>
<keyword evidence="3" id="KW-1185">Reference proteome</keyword>
<dbReference type="PANTHER" id="PTHR43441">
    <property type="entry name" value="RIBOSOMAL-PROTEIN-SERINE ACETYLTRANSFERASE"/>
    <property type="match status" value="1"/>
</dbReference>
<name>H5UW00_9MICO</name>
<dbReference type="SUPFAM" id="SSF55729">
    <property type="entry name" value="Acyl-CoA N-acyltransferases (Nat)"/>
    <property type="match status" value="1"/>
</dbReference>
<dbReference type="GO" id="GO:1990189">
    <property type="term" value="F:protein N-terminal-serine acetyltransferase activity"/>
    <property type="evidence" value="ECO:0007669"/>
    <property type="project" value="TreeGrafter"/>
</dbReference>
<dbReference type="eggNOG" id="COG1670">
    <property type="taxonomic scope" value="Bacteria"/>
</dbReference>
<dbReference type="Pfam" id="PF13302">
    <property type="entry name" value="Acetyltransf_3"/>
    <property type="match status" value="1"/>
</dbReference>
<dbReference type="EMBL" id="BAFE01000094">
    <property type="protein sequence ID" value="GAB49908.1"/>
    <property type="molecule type" value="Genomic_DNA"/>
</dbReference>
<proteinExistence type="predicted"/>
<dbReference type="PANTHER" id="PTHR43441:SF11">
    <property type="entry name" value="RIBOSOMAL-PROTEIN-SERINE ACETYLTRANSFERASE"/>
    <property type="match status" value="1"/>
</dbReference>
<dbReference type="InterPro" id="IPR051908">
    <property type="entry name" value="Ribosomal_N-acetyltransferase"/>
</dbReference>
<dbReference type="PROSITE" id="PS51186">
    <property type="entry name" value="GNAT"/>
    <property type="match status" value="1"/>
</dbReference>
<dbReference type="InterPro" id="IPR000182">
    <property type="entry name" value="GNAT_dom"/>
</dbReference>
<dbReference type="GO" id="GO:0005737">
    <property type="term" value="C:cytoplasm"/>
    <property type="evidence" value="ECO:0007669"/>
    <property type="project" value="TreeGrafter"/>
</dbReference>
<sequence length="189" mass="21409">MRTLGRMAVTLVRLDPAGADREALVAFMTTHEWPFHVGTRRTREQVDAAIDDGAFHDEDHDTFWIDHDEYGRLGVVRLEDLSDGAPLFDLRLATEFRGRGLGEEVLGTVTRHVFTTLPDVDRFEGQTREDNVAMRVLMRRCGFVKEAHYREAWPVEGGASLASVAYAILRRDWETGTITPLVWDDLPIG</sequence>
<evidence type="ECO:0000313" key="3">
    <source>
        <dbReference type="Proteomes" id="UP000004367"/>
    </source>
</evidence>
<evidence type="ECO:0000259" key="1">
    <source>
        <dbReference type="PROSITE" id="PS51186"/>
    </source>
</evidence>
<reference evidence="2 3" key="1">
    <citation type="submission" date="2012-02" db="EMBL/GenBank/DDBJ databases">
        <title>Whole genome shotgun sequence of Mobilicoccus pelagius NBRC 104925.</title>
        <authorList>
            <person name="Yoshida Y."/>
            <person name="Hosoyama A."/>
            <person name="Tsuchikane K."/>
            <person name="Katsumata H."/>
            <person name="Yamazaki S."/>
            <person name="Fujita N."/>
        </authorList>
    </citation>
    <scope>NUCLEOTIDE SEQUENCE [LARGE SCALE GENOMIC DNA]</scope>
    <source>
        <strain evidence="2 3">NBRC 104925</strain>
    </source>
</reference>
<comment type="caution">
    <text evidence="2">The sequence shown here is derived from an EMBL/GenBank/DDBJ whole genome shotgun (WGS) entry which is preliminary data.</text>
</comment>
<dbReference type="Gene3D" id="3.40.630.30">
    <property type="match status" value="1"/>
</dbReference>